<dbReference type="EMBL" id="BARS01033861">
    <property type="protein sequence ID" value="GAG15898.1"/>
    <property type="molecule type" value="Genomic_DNA"/>
</dbReference>
<dbReference type="AlphaFoldDB" id="X0VTV9"/>
<comment type="caution">
    <text evidence="1">The sequence shown here is derived from an EMBL/GenBank/DDBJ whole genome shotgun (WGS) entry which is preliminary data.</text>
</comment>
<sequence>IKIAKSMGKILMLGIPHEPVLVDFEDLLLKNKHVYTVRGEGWANVGRAVSLLGSGKVTLKPYITHSFPLHDISTAFKTFIERIGGAVKVVVKPNE</sequence>
<gene>
    <name evidence="1" type="ORF">S01H1_52394</name>
</gene>
<dbReference type="Gene3D" id="3.90.180.10">
    <property type="entry name" value="Medium-chain alcohol dehydrogenases, catalytic domain"/>
    <property type="match status" value="1"/>
</dbReference>
<accession>X0VTV9</accession>
<feature type="non-terminal residue" evidence="1">
    <location>
        <position position="1"/>
    </location>
</feature>
<organism evidence="1">
    <name type="scientific">marine sediment metagenome</name>
    <dbReference type="NCBI Taxonomy" id="412755"/>
    <lineage>
        <taxon>unclassified sequences</taxon>
        <taxon>metagenomes</taxon>
        <taxon>ecological metagenomes</taxon>
    </lineage>
</organism>
<protein>
    <recommendedName>
        <fullName evidence="2">Alcohol dehydrogenase-like C-terminal domain-containing protein</fullName>
    </recommendedName>
</protein>
<evidence type="ECO:0000313" key="1">
    <source>
        <dbReference type="EMBL" id="GAG15898.1"/>
    </source>
</evidence>
<dbReference type="Gene3D" id="3.40.50.720">
    <property type="entry name" value="NAD(P)-binding Rossmann-like Domain"/>
    <property type="match status" value="1"/>
</dbReference>
<name>X0VTV9_9ZZZZ</name>
<evidence type="ECO:0008006" key="2">
    <source>
        <dbReference type="Google" id="ProtNLM"/>
    </source>
</evidence>
<proteinExistence type="predicted"/>
<reference evidence="1" key="1">
    <citation type="journal article" date="2014" name="Front. Microbiol.">
        <title>High frequency of phylogenetically diverse reductive dehalogenase-homologous genes in deep subseafloor sedimentary metagenomes.</title>
        <authorList>
            <person name="Kawai M."/>
            <person name="Futagami T."/>
            <person name="Toyoda A."/>
            <person name="Takaki Y."/>
            <person name="Nishi S."/>
            <person name="Hori S."/>
            <person name="Arai W."/>
            <person name="Tsubouchi T."/>
            <person name="Morono Y."/>
            <person name="Uchiyama I."/>
            <person name="Ito T."/>
            <person name="Fujiyama A."/>
            <person name="Inagaki F."/>
            <person name="Takami H."/>
        </authorList>
    </citation>
    <scope>NUCLEOTIDE SEQUENCE</scope>
    <source>
        <strain evidence="1">Expedition CK06-06</strain>
    </source>
</reference>